<dbReference type="InterPro" id="IPR039556">
    <property type="entry name" value="ICL/PEPM"/>
</dbReference>
<dbReference type="GO" id="GO:0016829">
    <property type="term" value="F:lyase activity"/>
    <property type="evidence" value="ECO:0007669"/>
    <property type="project" value="UniProtKB-KW"/>
</dbReference>
<keyword evidence="2" id="KW-1185">Reference proteome</keyword>
<dbReference type="EMBL" id="JACJKU010000082">
    <property type="protein sequence ID" value="MBM6941212.1"/>
    <property type="molecule type" value="Genomic_DNA"/>
</dbReference>
<proteinExistence type="predicted"/>
<name>A0ABS2GY53_9LACO</name>
<comment type="caution">
    <text evidence="1">The sequence shown here is derived from an EMBL/GenBank/DDBJ whole genome shotgun (WGS) entry which is preliminary data.</text>
</comment>
<dbReference type="InterPro" id="IPR040442">
    <property type="entry name" value="Pyrv_kinase-like_dom_sf"/>
</dbReference>
<dbReference type="InterPro" id="IPR015813">
    <property type="entry name" value="Pyrv/PenolPyrv_kinase-like_dom"/>
</dbReference>
<dbReference type="CDD" id="cd00377">
    <property type="entry name" value="ICL_PEPM"/>
    <property type="match status" value="1"/>
</dbReference>
<organism evidence="1 2">
    <name type="scientific">Limosilactobacillus coleohominis</name>
    <dbReference type="NCBI Taxonomy" id="181675"/>
    <lineage>
        <taxon>Bacteria</taxon>
        <taxon>Bacillati</taxon>
        <taxon>Bacillota</taxon>
        <taxon>Bacilli</taxon>
        <taxon>Lactobacillales</taxon>
        <taxon>Lactobacillaceae</taxon>
        <taxon>Limosilactobacillus</taxon>
    </lineage>
</organism>
<dbReference type="Pfam" id="PF13714">
    <property type="entry name" value="PEP_mutase"/>
    <property type="match status" value="1"/>
</dbReference>
<dbReference type="Proteomes" id="UP000785625">
    <property type="component" value="Unassembled WGS sequence"/>
</dbReference>
<accession>A0ABS2GY53</accession>
<dbReference type="PROSITE" id="PS00018">
    <property type="entry name" value="EF_HAND_1"/>
    <property type="match status" value="1"/>
</dbReference>
<evidence type="ECO:0000313" key="2">
    <source>
        <dbReference type="Proteomes" id="UP000785625"/>
    </source>
</evidence>
<dbReference type="Gene3D" id="3.20.20.60">
    <property type="entry name" value="Phosphoenolpyruvate-binding domains"/>
    <property type="match status" value="1"/>
</dbReference>
<dbReference type="PROSITE" id="PS00161">
    <property type="entry name" value="ISOCITRATE_LYASE"/>
    <property type="match status" value="1"/>
</dbReference>
<gene>
    <name evidence="1" type="ORF">H5975_07015</name>
</gene>
<dbReference type="InterPro" id="IPR018523">
    <property type="entry name" value="Isocitrate_lyase_ph_CS"/>
</dbReference>
<dbReference type="PANTHER" id="PTHR42905:SF5">
    <property type="entry name" value="CARBOXYVINYL-CARBOXYPHOSPHONATE PHOSPHORYLMUTASE, CHLOROPLASTIC"/>
    <property type="match status" value="1"/>
</dbReference>
<dbReference type="InterPro" id="IPR018247">
    <property type="entry name" value="EF_Hand_1_Ca_BS"/>
</dbReference>
<keyword evidence="1" id="KW-0456">Lyase</keyword>
<reference evidence="1 2" key="1">
    <citation type="journal article" date="2021" name="Sci. Rep.">
        <title>The distribution of antibiotic resistance genes in chicken gut microbiota commensals.</title>
        <authorList>
            <person name="Juricova H."/>
            <person name="Matiasovicova J."/>
            <person name="Kubasova T."/>
            <person name="Cejkova D."/>
            <person name="Rychlik I."/>
        </authorList>
    </citation>
    <scope>NUCLEOTIDE SEQUENCE [LARGE SCALE GENOMIC DNA]</scope>
    <source>
        <strain evidence="1 2">An574</strain>
    </source>
</reference>
<protein>
    <submittedName>
        <fullName evidence="1">Isocitrate lyase/PEP mutase family protein</fullName>
    </submittedName>
</protein>
<sequence length="302" mass="34110">MKKAEKMREKFCKMMFESDRLTNMVVVPDVLAARVAEQQGFKALFVAGYAASSDLLGLPDRGVLDFNQQLDQLNRVCQAVNVPVFADADTGYGDVENVKRTVQAFEQAGAVGLFLEDQQWPKRCGHMAGKQLVPTEELEAKLRAAVEARHHDNFLIMSRTDARQSYGLEEAINRSKRYKAAGADMVFVEAPQSKDELRQVVKEFPDVPLMANMIEGGDTPLTSADELEKMGYRILVHPNDLTYVDAYADRMLLNELHTTGKTDHSQDRMIEFPEFNQMVGLDKLNSLDQQYSNESMKEYLNN</sequence>
<dbReference type="PANTHER" id="PTHR42905">
    <property type="entry name" value="PHOSPHOENOLPYRUVATE CARBOXYLASE"/>
    <property type="match status" value="1"/>
</dbReference>
<dbReference type="SUPFAM" id="SSF51621">
    <property type="entry name" value="Phosphoenolpyruvate/pyruvate domain"/>
    <property type="match status" value="1"/>
</dbReference>
<evidence type="ECO:0000313" key="1">
    <source>
        <dbReference type="EMBL" id="MBM6941212.1"/>
    </source>
</evidence>
<dbReference type="RefSeq" id="WP_204785449.1">
    <property type="nucleotide sequence ID" value="NZ_JACJKU010000082.1"/>
</dbReference>